<evidence type="ECO:0000313" key="1">
    <source>
        <dbReference type="EMBL" id="MBD2700117.1"/>
    </source>
</evidence>
<protein>
    <submittedName>
        <fullName evidence="1">Uncharacterized protein</fullName>
    </submittedName>
</protein>
<keyword evidence="2" id="KW-1185">Reference proteome</keyword>
<gene>
    <name evidence="1" type="ORF">IC229_05690</name>
</gene>
<evidence type="ECO:0000313" key="2">
    <source>
        <dbReference type="Proteomes" id="UP000598820"/>
    </source>
</evidence>
<dbReference type="EMBL" id="JACWZY010000003">
    <property type="protein sequence ID" value="MBD2700117.1"/>
    <property type="molecule type" value="Genomic_DNA"/>
</dbReference>
<accession>A0A926XTZ8</accession>
<dbReference type="Proteomes" id="UP000598820">
    <property type="component" value="Unassembled WGS sequence"/>
</dbReference>
<organism evidence="1 2">
    <name type="scientific">Spirosoma profusum</name>
    <dbReference type="NCBI Taxonomy" id="2771354"/>
    <lineage>
        <taxon>Bacteria</taxon>
        <taxon>Pseudomonadati</taxon>
        <taxon>Bacteroidota</taxon>
        <taxon>Cytophagia</taxon>
        <taxon>Cytophagales</taxon>
        <taxon>Cytophagaceae</taxon>
        <taxon>Spirosoma</taxon>
    </lineage>
</organism>
<sequence length="224" mass="25807">MTKQRGLLFTEPMVLANIHWRKTQTRRMIKPQPVLRDNGNWDYANRSLGKKFFVASNVTSGKLGQNLVLFNQCPYGQAGDQLYGRETLYRNNTGEWRYKADAEQVKLATYTAPILLNEDKRLIPSIHMPKEAARLWFEITAIRAEQLHAISEADALAEGIYIFFKRGCYQIPVPSAPAGWVRTKDPIEAYVVLYNQINGITMEQNPWNWVVEYKSIKKPKEVLS</sequence>
<comment type="caution">
    <text evidence="1">The sequence shown here is derived from an EMBL/GenBank/DDBJ whole genome shotgun (WGS) entry which is preliminary data.</text>
</comment>
<proteinExistence type="predicted"/>
<reference evidence="1" key="1">
    <citation type="submission" date="2020-09" db="EMBL/GenBank/DDBJ databases">
        <authorList>
            <person name="Kim M.K."/>
        </authorList>
    </citation>
    <scope>NUCLEOTIDE SEQUENCE</scope>
    <source>
        <strain evidence="1">BT702</strain>
    </source>
</reference>
<dbReference type="RefSeq" id="WP_190885969.1">
    <property type="nucleotide sequence ID" value="NZ_JACWZY010000003.1"/>
</dbReference>
<name>A0A926XTZ8_9BACT</name>
<dbReference type="AlphaFoldDB" id="A0A926XTZ8"/>